<keyword evidence="4 5" id="KW-0472">Membrane</keyword>
<dbReference type="RefSeq" id="WP_300451234.1">
    <property type="nucleotide sequence ID" value="NZ_CP145316.1"/>
</dbReference>
<evidence type="ECO:0000256" key="6">
    <source>
        <dbReference type="RuleBase" id="RU000320"/>
    </source>
</evidence>
<keyword evidence="5" id="KW-0830">Ubiquinone</keyword>
<comment type="subunit">
    <text evidence="5">NDH-1 is composed of 14 different subunits. Subunits NuoA, H, J, K, L, M, N constitute the membrane sector of the complex.</text>
</comment>
<feature type="transmembrane region" description="Helical" evidence="5">
    <location>
        <begin position="44"/>
        <end position="62"/>
    </location>
</feature>
<comment type="subcellular location">
    <subcellularLocation>
        <location evidence="5">Cell membrane</location>
        <topology evidence="5">Multi-pass membrane protein</topology>
    </subcellularLocation>
    <subcellularLocation>
        <location evidence="1">Endomembrane system</location>
        <topology evidence="1">Multi-pass membrane protein</topology>
    </subcellularLocation>
    <subcellularLocation>
        <location evidence="6">Membrane</location>
        <topology evidence="6">Multi-pass membrane protein</topology>
    </subcellularLocation>
</comment>
<dbReference type="Proteomes" id="UP001434737">
    <property type="component" value="Chromosome"/>
</dbReference>
<feature type="transmembrane region" description="Helical" evidence="5">
    <location>
        <begin position="372"/>
        <end position="391"/>
    </location>
</feature>
<organism evidence="8 9">
    <name type="scientific">Helicobacter mastomyrinus</name>
    <dbReference type="NCBI Taxonomy" id="287948"/>
    <lineage>
        <taxon>Bacteria</taxon>
        <taxon>Pseudomonadati</taxon>
        <taxon>Campylobacterota</taxon>
        <taxon>Epsilonproteobacteria</taxon>
        <taxon>Campylobacterales</taxon>
        <taxon>Helicobacteraceae</taxon>
        <taxon>Helicobacter</taxon>
    </lineage>
</organism>
<dbReference type="PANTHER" id="PTHR22773">
    <property type="entry name" value="NADH DEHYDROGENASE"/>
    <property type="match status" value="1"/>
</dbReference>
<evidence type="ECO:0000256" key="5">
    <source>
        <dbReference type="HAMAP-Rule" id="MF_00445"/>
    </source>
</evidence>
<protein>
    <recommendedName>
        <fullName evidence="5">NADH-quinone oxidoreductase subunit N</fullName>
        <ecNumber evidence="5">7.1.1.-</ecNumber>
    </recommendedName>
    <alternativeName>
        <fullName evidence="5">NADH dehydrogenase I subunit N</fullName>
    </alternativeName>
    <alternativeName>
        <fullName evidence="5">NDH-1 subunit N</fullName>
    </alternativeName>
</protein>
<feature type="transmembrane region" description="Helical" evidence="5">
    <location>
        <begin position="330"/>
        <end position="351"/>
    </location>
</feature>
<feature type="transmembrane region" description="Helical" evidence="5">
    <location>
        <begin position="74"/>
        <end position="100"/>
    </location>
</feature>
<keyword evidence="5" id="KW-0520">NAD</keyword>
<accession>A0ABZ3F801</accession>
<keyword evidence="5" id="KW-1278">Translocase</keyword>
<gene>
    <name evidence="5 8" type="primary">nuoN</name>
    <name evidence="8" type="ORF">V3I05_00735</name>
</gene>
<evidence type="ECO:0000259" key="7">
    <source>
        <dbReference type="Pfam" id="PF00361"/>
    </source>
</evidence>
<feature type="transmembrane region" description="Helical" evidence="5">
    <location>
        <begin position="280"/>
        <end position="299"/>
    </location>
</feature>
<keyword evidence="9" id="KW-1185">Reference proteome</keyword>
<feature type="transmembrane region" description="Helical" evidence="5">
    <location>
        <begin position="450"/>
        <end position="472"/>
    </location>
</feature>
<evidence type="ECO:0000313" key="8">
    <source>
        <dbReference type="EMBL" id="XAM18257.1"/>
    </source>
</evidence>
<evidence type="ECO:0000256" key="3">
    <source>
        <dbReference type="ARBA" id="ARBA00022989"/>
    </source>
</evidence>
<name>A0ABZ3F801_9HELI</name>
<dbReference type="HAMAP" id="MF_00445">
    <property type="entry name" value="NDH1_NuoN_1"/>
    <property type="match status" value="1"/>
</dbReference>
<evidence type="ECO:0000313" key="9">
    <source>
        <dbReference type="Proteomes" id="UP001434737"/>
    </source>
</evidence>
<comment type="function">
    <text evidence="5">NDH-1 shuttles electrons from NADH, via FMN and iron-sulfur (Fe-S) centers, to quinones in the respiratory chain. The immediate electron acceptor for the enzyme in this species is believed to be ubiquinone. Couples the redox reaction to proton translocation (for every two electrons transferred, four hydrogen ions are translocated across the cytoplasmic membrane), and thus conserves the redox energy in a proton gradient.</text>
</comment>
<dbReference type="Pfam" id="PF00361">
    <property type="entry name" value="Proton_antipo_M"/>
    <property type="match status" value="1"/>
</dbReference>
<feature type="transmembrane region" description="Helical" evidence="5">
    <location>
        <begin position="112"/>
        <end position="129"/>
    </location>
</feature>
<feature type="transmembrane region" description="Helical" evidence="5">
    <location>
        <begin position="167"/>
        <end position="188"/>
    </location>
</feature>
<feature type="transmembrane region" description="Helical" evidence="5">
    <location>
        <begin position="411"/>
        <end position="438"/>
    </location>
</feature>
<comment type="catalytic activity">
    <reaction evidence="5">
        <text>a quinone + NADH + 5 H(+)(in) = a quinol + NAD(+) + 4 H(+)(out)</text>
        <dbReference type="Rhea" id="RHEA:57888"/>
        <dbReference type="ChEBI" id="CHEBI:15378"/>
        <dbReference type="ChEBI" id="CHEBI:24646"/>
        <dbReference type="ChEBI" id="CHEBI:57540"/>
        <dbReference type="ChEBI" id="CHEBI:57945"/>
        <dbReference type="ChEBI" id="CHEBI:132124"/>
    </reaction>
</comment>
<dbReference type="GO" id="GO:0050136">
    <property type="term" value="F:NADH dehydrogenase (quinone) (non-electrogenic) activity"/>
    <property type="evidence" value="ECO:0007669"/>
    <property type="project" value="UniProtKB-EC"/>
</dbReference>
<dbReference type="NCBIfam" id="TIGR01770">
    <property type="entry name" value="NDH_I_N"/>
    <property type="match status" value="1"/>
</dbReference>
<keyword evidence="2 5" id="KW-0812">Transmembrane</keyword>
<feature type="transmembrane region" description="Helical" evidence="5">
    <location>
        <begin position="12"/>
        <end position="32"/>
    </location>
</feature>
<dbReference type="NCBIfam" id="NF004444">
    <property type="entry name" value="PRK05777.2-2"/>
    <property type="match status" value="1"/>
</dbReference>
<keyword evidence="3 5" id="KW-1133">Transmembrane helix</keyword>
<evidence type="ECO:0000256" key="1">
    <source>
        <dbReference type="ARBA" id="ARBA00004127"/>
    </source>
</evidence>
<keyword evidence="5" id="KW-0874">Quinone</keyword>
<dbReference type="EC" id="7.1.1.-" evidence="5"/>
<evidence type="ECO:0000256" key="2">
    <source>
        <dbReference type="ARBA" id="ARBA00022692"/>
    </source>
</evidence>
<dbReference type="InterPro" id="IPR001750">
    <property type="entry name" value="ND/Mrp_TM"/>
</dbReference>
<feature type="transmembrane region" description="Helical" evidence="5">
    <location>
        <begin position="135"/>
        <end position="155"/>
    </location>
</feature>
<keyword evidence="5" id="KW-0813">Transport</keyword>
<proteinExistence type="inferred from homology"/>
<keyword evidence="5" id="KW-1003">Cell membrane</keyword>
<feature type="transmembrane region" description="Helical" evidence="5">
    <location>
        <begin position="306"/>
        <end position="324"/>
    </location>
</feature>
<feature type="transmembrane region" description="Helical" evidence="5">
    <location>
        <begin position="246"/>
        <end position="268"/>
    </location>
</feature>
<dbReference type="EMBL" id="CP145316">
    <property type="protein sequence ID" value="XAM18257.1"/>
    <property type="molecule type" value="Genomic_DNA"/>
</dbReference>
<reference evidence="8 9" key="1">
    <citation type="submission" date="2024-02" db="EMBL/GenBank/DDBJ databases">
        <title>Genome and pathogenicity analysis of Helicobacter mastomyrinus isolated from mice.</title>
        <authorList>
            <person name="Zhu L."/>
        </authorList>
    </citation>
    <scope>NUCLEOTIDE SEQUENCE [LARGE SCALE GENOMIC DNA]</scope>
    <source>
        <strain evidence="8 9">Hm-17</strain>
    </source>
</reference>
<sequence>MPESMYFSFAQLQIPLLIPMCISLFGGIILLGIGALNKIKTRELYIAISLLFVILNLGFLLLEGNPSPQFGFFNLLLIDGISILSQILMLLATFVLLCFFMYKNTFTETQSAEFYALLLFAIAGFAFMVSSENLILILLGLECASLSLYTMIALHNNTKAFEASIKYFVMGALATAIYAFGAMLLYAATGSLEISHIAYFLYTHHYEPSILVFSGFAFLLCALGFKISIVPFHTWVPDVYEGSNPLLAAFIAIVPKIATFAIIIRIFTPFMYSHSPFIEYVLYALVVLTMTIPNLIALTQTDVKRMLAYSSISHSGFVLGAILINAPQIVFLYWFLFLFTNIGAFGILWLSQNDKDSEDNYTFASLGGMIKTNTTLAVLLTLFMFALAGIPPFSVFWGKMYLIQSALSANYIVLAIIMALNSVIGAFYYLKVVIYIFAKKPHTASHHSPLTSSSIFALSLTLIVSIACIFMVQNLLEVVTTYIG</sequence>
<evidence type="ECO:0000256" key="4">
    <source>
        <dbReference type="ARBA" id="ARBA00023136"/>
    </source>
</evidence>
<feature type="domain" description="NADH:quinone oxidoreductase/Mrp antiporter transmembrane" evidence="7">
    <location>
        <begin position="131"/>
        <end position="424"/>
    </location>
</feature>
<keyword evidence="8" id="KW-0560">Oxidoreductase</keyword>
<feature type="transmembrane region" description="Helical" evidence="5">
    <location>
        <begin position="208"/>
        <end position="225"/>
    </location>
</feature>
<dbReference type="InterPro" id="IPR010096">
    <property type="entry name" value="NADH-Q_OxRdtase_suN/2"/>
</dbReference>
<comment type="similarity">
    <text evidence="5">Belongs to the complex I subunit 2 family.</text>
</comment>